<dbReference type="SUPFAM" id="SSF53167">
    <property type="entry name" value="Purine and uridine phosphorylases"/>
    <property type="match status" value="1"/>
</dbReference>
<dbReference type="EMBL" id="JACBAE010001218">
    <property type="protein sequence ID" value="KAF7170323.1"/>
    <property type="molecule type" value="Genomic_DNA"/>
</dbReference>
<dbReference type="InterPro" id="IPR002110">
    <property type="entry name" value="Ankyrin_rpt"/>
</dbReference>
<gene>
    <name evidence="6" type="ORF">CNMCM5623_002767</name>
</gene>
<evidence type="ECO:0000259" key="5">
    <source>
        <dbReference type="Pfam" id="PF24883"/>
    </source>
</evidence>
<proteinExistence type="predicted"/>
<dbReference type="InterPro" id="IPR053137">
    <property type="entry name" value="NLR-like"/>
</dbReference>
<keyword evidence="1" id="KW-0677">Repeat</keyword>
<comment type="caution">
    <text evidence="6">The sequence shown here is derived from an EMBL/GenBank/DDBJ whole genome shotgun (WGS) entry which is preliminary data.</text>
</comment>
<protein>
    <recommendedName>
        <fullName evidence="8">Nucleoside phosphorylase domain-containing protein</fullName>
    </recommendedName>
</protein>
<keyword evidence="2" id="KW-0040">ANK repeat</keyword>
<evidence type="ECO:0008006" key="8">
    <source>
        <dbReference type="Google" id="ProtNLM"/>
    </source>
</evidence>
<dbReference type="Proteomes" id="UP000654922">
    <property type="component" value="Unassembled WGS sequence"/>
</dbReference>
<accession>A0A8H6UX28</accession>
<dbReference type="InterPro" id="IPR056884">
    <property type="entry name" value="NPHP3-like_N"/>
</dbReference>
<organism evidence="6 7">
    <name type="scientific">Aspergillus felis</name>
    <dbReference type="NCBI Taxonomy" id="1287682"/>
    <lineage>
        <taxon>Eukaryota</taxon>
        <taxon>Fungi</taxon>
        <taxon>Dikarya</taxon>
        <taxon>Ascomycota</taxon>
        <taxon>Pezizomycotina</taxon>
        <taxon>Eurotiomycetes</taxon>
        <taxon>Eurotiomycetidae</taxon>
        <taxon>Eurotiales</taxon>
        <taxon>Aspergillaceae</taxon>
        <taxon>Aspergillus</taxon>
        <taxon>Aspergillus subgen. Fumigati</taxon>
    </lineage>
</organism>
<dbReference type="Pfam" id="PF01048">
    <property type="entry name" value="PNP_UDP_1"/>
    <property type="match status" value="1"/>
</dbReference>
<dbReference type="InterPro" id="IPR036770">
    <property type="entry name" value="Ankyrin_rpt-contain_sf"/>
</dbReference>
<evidence type="ECO:0000256" key="3">
    <source>
        <dbReference type="SAM" id="MobiDB-lite"/>
    </source>
</evidence>
<dbReference type="SUPFAM" id="SSF48403">
    <property type="entry name" value="Ankyrin repeat"/>
    <property type="match status" value="1"/>
</dbReference>
<dbReference type="Gene3D" id="3.40.50.300">
    <property type="entry name" value="P-loop containing nucleotide triphosphate hydrolases"/>
    <property type="match status" value="1"/>
</dbReference>
<dbReference type="GO" id="GO:0003824">
    <property type="term" value="F:catalytic activity"/>
    <property type="evidence" value="ECO:0007669"/>
    <property type="project" value="InterPro"/>
</dbReference>
<feature type="region of interest" description="Disordered" evidence="3">
    <location>
        <begin position="1"/>
        <end position="31"/>
    </location>
</feature>
<dbReference type="PROSITE" id="PS50088">
    <property type="entry name" value="ANK_REPEAT"/>
    <property type="match status" value="2"/>
</dbReference>
<feature type="domain" description="Nucleoside phosphorylase" evidence="4">
    <location>
        <begin position="49"/>
        <end position="341"/>
    </location>
</feature>
<dbReference type="InterPro" id="IPR027417">
    <property type="entry name" value="P-loop_NTPase"/>
</dbReference>
<dbReference type="Gene3D" id="3.40.50.1580">
    <property type="entry name" value="Nucleoside phosphorylase domain"/>
    <property type="match status" value="1"/>
</dbReference>
<dbReference type="SUPFAM" id="SSF52540">
    <property type="entry name" value="P-loop containing nucleoside triphosphate hydrolases"/>
    <property type="match status" value="1"/>
</dbReference>
<dbReference type="Gene3D" id="1.25.40.20">
    <property type="entry name" value="Ankyrin repeat-containing domain"/>
    <property type="match status" value="1"/>
</dbReference>
<evidence type="ECO:0000256" key="2">
    <source>
        <dbReference type="PROSITE-ProRule" id="PRU00023"/>
    </source>
</evidence>
<feature type="compositionally biased region" description="Polar residues" evidence="3">
    <location>
        <begin position="1"/>
        <end position="16"/>
    </location>
</feature>
<dbReference type="InterPro" id="IPR000845">
    <property type="entry name" value="Nucleoside_phosphorylase_d"/>
</dbReference>
<dbReference type="SMART" id="SM00248">
    <property type="entry name" value="ANK"/>
    <property type="match status" value="7"/>
</dbReference>
<dbReference type="AlphaFoldDB" id="A0A8H6UX28"/>
<reference evidence="6" key="1">
    <citation type="submission" date="2020-06" db="EMBL/GenBank/DDBJ databases">
        <title>Draft genome sequences of strains closely related to Aspergillus parafelis and Aspergillus hiratsukae.</title>
        <authorList>
            <person name="Dos Santos R.A.C."/>
            <person name="Rivero-Menendez O."/>
            <person name="Steenwyk J.L."/>
            <person name="Mead M.E."/>
            <person name="Goldman G.H."/>
            <person name="Alastruey-Izquierdo A."/>
            <person name="Rokas A."/>
        </authorList>
    </citation>
    <scope>NUCLEOTIDE SEQUENCE</scope>
    <source>
        <strain evidence="6">CNM-CM5623</strain>
    </source>
</reference>
<dbReference type="PANTHER" id="PTHR46082">
    <property type="entry name" value="ATP/GTP-BINDING PROTEIN-RELATED"/>
    <property type="match status" value="1"/>
</dbReference>
<dbReference type="OrthoDB" id="194358at2759"/>
<name>A0A8H6UX28_9EURO</name>
<feature type="repeat" description="ANK" evidence="2">
    <location>
        <begin position="1012"/>
        <end position="1044"/>
    </location>
</feature>
<dbReference type="PANTHER" id="PTHR46082:SF11">
    <property type="entry name" value="AAA+ ATPASE DOMAIN-CONTAINING PROTEIN-RELATED"/>
    <property type="match status" value="1"/>
</dbReference>
<dbReference type="Pfam" id="PF00023">
    <property type="entry name" value="Ank"/>
    <property type="match status" value="1"/>
</dbReference>
<evidence type="ECO:0000313" key="7">
    <source>
        <dbReference type="Proteomes" id="UP000654922"/>
    </source>
</evidence>
<evidence type="ECO:0000259" key="4">
    <source>
        <dbReference type="Pfam" id="PF01048"/>
    </source>
</evidence>
<dbReference type="GO" id="GO:0009116">
    <property type="term" value="P:nucleoside metabolic process"/>
    <property type="evidence" value="ECO:0007669"/>
    <property type="project" value="InterPro"/>
</dbReference>
<sequence length="1241" mass="139596">MSSCSEIENSDCSSGRTGRAPKRRKLNERNWRHETTRVKTLSREDYTVGWISPLPLEFAAAQAMLDETHGAAGKLATDNNTYTFGIMAGHNCVIACLPAGVYGHTSATTVASQMRSSFPSIRFWLLVGIGGGAPTDKADIRLGDVVVSMPTSQSPGVIQYDYGKTIGDGVFKRTGILNKPPKLLLTAASKLQAQHRTEGCSRMLSLIDEMTSKCPQMGARYGARDPGSDVLFEADYDHQEGDSCQNCNRSFAVTRPARQSCAPVVHYGTIASANQVMRHAAVRDRLARDLGILCFEMEAAGLLDDFPCLTIRGICDYADSHKNKEWQEFAAATAAAYAKELLGVIAPTSLHELQTNQLPASDPDEHRRLCLKALDFERREQRRFAIKEAFSKTCTWLLGRPEYQKWMDSRLLHEHNGFLWIKGNPGTGKSTLMKFAFENTKQKTLDSGAIVISFFFNARGDELEKSTSGMYRSLLFQLFDRLRRLQEIFDSEVSTSMLKAGRWSVEFLQHVFRLAIRNLAGQPLICFIDALDECDESEVRDMVDYFGELGELAASDLVPLHVCLSSRHYPHVTFEKGLEMIMEGQKGHGQDIAHYLDRKLASIKHREIPEVKAEILEKASGIFLWVVLVVDILKRAYDQGRMSALRKRLREIPPRLKELFKDILTRDKQNVEDLFLCLQWVLYANRPLSPHELFYAVQSHKEDELDLMEPLADDDSVCRFILSSSKGLVEVTEESRKTVQKTAQFIHESVRDFLHHEGGLDELWRDTHGSRMLPGHEVLKVCCWNYLTKACIFKKSRLPDDIPPPWRYEAAPLKENTSKSLPFLDYAVNNVLQHAEAAEQAGVSQTDFLAYFDACQWKYMHNLLKLDITARYGRLTRLTYILAEKNLSHLLKATLEASSLNAIFNNWDCRYCGSCQHPVLHTLRNRQFWDSPFLAAMANRNENVVRVLFTTKCTSYAAQKEDLANLISRRPSQLGLPRNLTIFEYAMTTRDLPLLRLVLSTGRVDLSTARVRGKKSVMFAVENGDRSLLMTILDFGANPNERDMWTSNGPLGATVTLKQAGIVQLLLERGADPSQSQLCHHLPSLQEAVMAESWDAVDQLLSAGANTHVHLAACRECVPFIQWLLHERADVNPDSQDSDGSTPLHYALSVELCDLLIDGGADLNIRNNGGRTPIFSLNYAKIELLLHRGAQVNIKDNNGYTPLMWIAGLECPRPQLIRLLLDNGANPDECTDRARLLPGRR</sequence>
<evidence type="ECO:0000256" key="1">
    <source>
        <dbReference type="ARBA" id="ARBA00022737"/>
    </source>
</evidence>
<dbReference type="InterPro" id="IPR035994">
    <property type="entry name" value="Nucleoside_phosphorylase_sf"/>
</dbReference>
<dbReference type="Pfam" id="PF24883">
    <property type="entry name" value="NPHP3_N"/>
    <property type="match status" value="1"/>
</dbReference>
<dbReference type="Pfam" id="PF12796">
    <property type="entry name" value="Ank_2"/>
    <property type="match status" value="1"/>
</dbReference>
<evidence type="ECO:0000313" key="6">
    <source>
        <dbReference type="EMBL" id="KAF7170323.1"/>
    </source>
</evidence>
<feature type="domain" description="Nephrocystin 3-like N-terminal" evidence="5">
    <location>
        <begin position="393"/>
        <end position="567"/>
    </location>
</feature>
<feature type="repeat" description="ANK" evidence="2">
    <location>
        <begin position="1139"/>
        <end position="1168"/>
    </location>
</feature>